<dbReference type="PROSITE" id="PS01302">
    <property type="entry name" value="UPF0758"/>
    <property type="match status" value="1"/>
</dbReference>
<evidence type="ECO:0000313" key="9">
    <source>
        <dbReference type="EMBL" id="MBC1397551.1"/>
    </source>
</evidence>
<keyword evidence="5" id="KW-0862">Zinc</keyword>
<name>A0A841YBA9_9LIST</name>
<dbReference type="RefSeq" id="WP_007543357.1">
    <property type="nucleotide sequence ID" value="NZ_JAARPY010000001.1"/>
</dbReference>
<dbReference type="PANTHER" id="PTHR30471:SF3">
    <property type="entry name" value="UPF0758 PROTEIN YEES-RELATED"/>
    <property type="match status" value="1"/>
</dbReference>
<dbReference type="NCBIfam" id="TIGR00608">
    <property type="entry name" value="radc"/>
    <property type="match status" value="1"/>
</dbReference>
<dbReference type="Pfam" id="PF20582">
    <property type="entry name" value="UPF0758_N"/>
    <property type="match status" value="1"/>
</dbReference>
<dbReference type="EMBL" id="JAARPY010000001">
    <property type="protein sequence ID" value="MBC1397551.1"/>
    <property type="molecule type" value="Genomic_DNA"/>
</dbReference>
<reference evidence="9 10" key="1">
    <citation type="submission" date="2020-03" db="EMBL/GenBank/DDBJ databases">
        <title>Soil Listeria distribution.</title>
        <authorList>
            <person name="Liao J."/>
            <person name="Wiedmann M."/>
        </authorList>
    </citation>
    <scope>NUCLEOTIDE SEQUENCE [LARGE SCALE GENOMIC DNA]</scope>
    <source>
        <strain evidence="9 10">FSL L7-1645</strain>
    </source>
</reference>
<keyword evidence="2" id="KW-0645">Protease</keyword>
<dbReference type="SUPFAM" id="SSF102712">
    <property type="entry name" value="JAB1/MPN domain"/>
    <property type="match status" value="1"/>
</dbReference>
<dbReference type="Gene3D" id="3.40.140.10">
    <property type="entry name" value="Cytidine Deaminase, domain 2"/>
    <property type="match status" value="1"/>
</dbReference>
<dbReference type="InterPro" id="IPR046778">
    <property type="entry name" value="UPF0758_N"/>
</dbReference>
<comment type="similarity">
    <text evidence="1 7">Belongs to the UPF0758 family.</text>
</comment>
<keyword evidence="6" id="KW-0482">Metalloprotease</keyword>
<keyword evidence="3" id="KW-0479">Metal-binding</keyword>
<organism evidence="9 10">
    <name type="scientific">Listeria fleischmannii</name>
    <dbReference type="NCBI Taxonomy" id="1069827"/>
    <lineage>
        <taxon>Bacteria</taxon>
        <taxon>Bacillati</taxon>
        <taxon>Bacillota</taxon>
        <taxon>Bacilli</taxon>
        <taxon>Bacillales</taxon>
        <taxon>Listeriaceae</taxon>
        <taxon>Listeria</taxon>
    </lineage>
</organism>
<dbReference type="NCBIfam" id="NF000642">
    <property type="entry name" value="PRK00024.1"/>
    <property type="match status" value="1"/>
</dbReference>
<evidence type="ECO:0000256" key="5">
    <source>
        <dbReference type="ARBA" id="ARBA00022833"/>
    </source>
</evidence>
<evidence type="ECO:0000256" key="6">
    <source>
        <dbReference type="ARBA" id="ARBA00023049"/>
    </source>
</evidence>
<dbReference type="InterPro" id="IPR010994">
    <property type="entry name" value="RuvA_2-like"/>
</dbReference>
<dbReference type="CDD" id="cd08071">
    <property type="entry name" value="MPN_DUF2466"/>
    <property type="match status" value="1"/>
</dbReference>
<dbReference type="GO" id="GO:0008237">
    <property type="term" value="F:metallopeptidase activity"/>
    <property type="evidence" value="ECO:0007669"/>
    <property type="project" value="UniProtKB-KW"/>
</dbReference>
<dbReference type="GO" id="GO:0046872">
    <property type="term" value="F:metal ion binding"/>
    <property type="evidence" value="ECO:0007669"/>
    <property type="project" value="UniProtKB-KW"/>
</dbReference>
<dbReference type="GO" id="GO:0006508">
    <property type="term" value="P:proteolysis"/>
    <property type="evidence" value="ECO:0007669"/>
    <property type="project" value="UniProtKB-KW"/>
</dbReference>
<dbReference type="InterPro" id="IPR025657">
    <property type="entry name" value="RadC_JAB"/>
</dbReference>
<dbReference type="InterPro" id="IPR037518">
    <property type="entry name" value="MPN"/>
</dbReference>
<feature type="domain" description="MPN" evidence="8">
    <location>
        <begin position="99"/>
        <end position="221"/>
    </location>
</feature>
<dbReference type="PROSITE" id="PS50249">
    <property type="entry name" value="MPN"/>
    <property type="match status" value="1"/>
</dbReference>
<dbReference type="AlphaFoldDB" id="A0A841YBA9"/>
<dbReference type="PANTHER" id="PTHR30471">
    <property type="entry name" value="DNA REPAIR PROTEIN RADC"/>
    <property type="match status" value="1"/>
</dbReference>
<proteinExistence type="inferred from homology"/>
<evidence type="ECO:0000259" key="8">
    <source>
        <dbReference type="PROSITE" id="PS50249"/>
    </source>
</evidence>
<dbReference type="InterPro" id="IPR020891">
    <property type="entry name" value="UPF0758_CS"/>
</dbReference>
<keyword evidence="4" id="KW-0378">Hydrolase</keyword>
<evidence type="ECO:0000256" key="2">
    <source>
        <dbReference type="ARBA" id="ARBA00022670"/>
    </source>
</evidence>
<evidence type="ECO:0000256" key="4">
    <source>
        <dbReference type="ARBA" id="ARBA00022801"/>
    </source>
</evidence>
<dbReference type="Gene3D" id="1.10.150.20">
    <property type="entry name" value="5' to 3' exonuclease, C-terminal subdomain"/>
    <property type="match status" value="1"/>
</dbReference>
<evidence type="ECO:0000256" key="7">
    <source>
        <dbReference type="RuleBase" id="RU003797"/>
    </source>
</evidence>
<accession>A0A841YBA9</accession>
<evidence type="ECO:0000256" key="3">
    <source>
        <dbReference type="ARBA" id="ARBA00022723"/>
    </source>
</evidence>
<evidence type="ECO:0000256" key="1">
    <source>
        <dbReference type="ARBA" id="ARBA00010243"/>
    </source>
</evidence>
<evidence type="ECO:0000313" key="10">
    <source>
        <dbReference type="Proteomes" id="UP000571128"/>
    </source>
</evidence>
<dbReference type="Proteomes" id="UP000571128">
    <property type="component" value="Unassembled WGS sequence"/>
</dbReference>
<comment type="caution">
    <text evidence="9">The sequence shown here is derived from an EMBL/GenBank/DDBJ whole genome shotgun (WGS) entry which is preliminary data.</text>
</comment>
<gene>
    <name evidence="9" type="primary">radC</name>
    <name evidence="9" type="ORF">HB844_01495</name>
</gene>
<dbReference type="InterPro" id="IPR001405">
    <property type="entry name" value="UPF0758"/>
</dbReference>
<sequence length="221" mass="24985">MSLKLEEKPREKLVQHGAESLTLSELMALIIETGTKNESVISVANRIVMRFRELDTVEQATIKELQKINGIGLAKSAKIVAALEFGKRLNQQTKSEKYMVKSPSDAVSIVKPELRFLYQEHFHCVFLNTKNQIIHRETVFIGSLNMSVVHPREVFRIALRVSAASLICFHNHPSGDPTPSKEDIKVTKRLSASGELLGVRLLDHIIIAQNKHLSMREKSYF</sequence>
<protein>
    <submittedName>
        <fullName evidence="9">DNA repair protein RadC</fullName>
    </submittedName>
</protein>
<dbReference type="Pfam" id="PF04002">
    <property type="entry name" value="RadC"/>
    <property type="match status" value="1"/>
</dbReference>
<dbReference type="SUPFAM" id="SSF47781">
    <property type="entry name" value="RuvA domain 2-like"/>
    <property type="match status" value="1"/>
</dbReference>